<reference evidence="1" key="1">
    <citation type="submission" date="2014-12" db="EMBL/GenBank/DDBJ databases">
        <title>Insight into the proteome of Arion vulgaris.</title>
        <authorList>
            <person name="Aradska J."/>
            <person name="Bulat T."/>
            <person name="Smidak R."/>
            <person name="Sarate P."/>
            <person name="Gangsoo J."/>
            <person name="Sialana F."/>
            <person name="Bilban M."/>
            <person name="Lubec G."/>
        </authorList>
    </citation>
    <scope>NUCLEOTIDE SEQUENCE</scope>
    <source>
        <tissue evidence="1">Skin</tissue>
    </source>
</reference>
<feature type="non-terminal residue" evidence="1">
    <location>
        <position position="79"/>
    </location>
</feature>
<gene>
    <name evidence="1" type="primary">ORF216850</name>
</gene>
<proteinExistence type="predicted"/>
<feature type="non-terminal residue" evidence="1">
    <location>
        <position position="1"/>
    </location>
</feature>
<name>A0A0B7BX18_9EUPU</name>
<organism evidence="1">
    <name type="scientific">Arion vulgaris</name>
    <dbReference type="NCBI Taxonomy" id="1028688"/>
    <lineage>
        <taxon>Eukaryota</taxon>
        <taxon>Metazoa</taxon>
        <taxon>Spiralia</taxon>
        <taxon>Lophotrochozoa</taxon>
        <taxon>Mollusca</taxon>
        <taxon>Gastropoda</taxon>
        <taxon>Heterobranchia</taxon>
        <taxon>Euthyneura</taxon>
        <taxon>Panpulmonata</taxon>
        <taxon>Eupulmonata</taxon>
        <taxon>Stylommatophora</taxon>
        <taxon>Helicina</taxon>
        <taxon>Arionoidea</taxon>
        <taxon>Arionidae</taxon>
        <taxon>Arion</taxon>
    </lineage>
</organism>
<dbReference type="AlphaFoldDB" id="A0A0B7BX18"/>
<accession>A0A0B7BX18</accession>
<protein>
    <submittedName>
        <fullName evidence="1">Uncharacterized protein</fullName>
    </submittedName>
</protein>
<dbReference type="EMBL" id="HACG01050904">
    <property type="protein sequence ID" value="CEK97769.1"/>
    <property type="molecule type" value="Transcribed_RNA"/>
</dbReference>
<evidence type="ECO:0000313" key="1">
    <source>
        <dbReference type="EMBL" id="CEK97769.1"/>
    </source>
</evidence>
<sequence>EHQRGRSIVRYEGNFTVGKPLRLVLKVPAVCTLDIVIGCTKVNQTIFDNDMTFDVTTEQRLYEFEIKHSISRKKFSKRT</sequence>